<dbReference type="GO" id="GO:0008237">
    <property type="term" value="F:metallopeptidase activity"/>
    <property type="evidence" value="ECO:0007669"/>
    <property type="project" value="UniProtKB-KW"/>
</dbReference>
<dbReference type="GO" id="GO:0008270">
    <property type="term" value="F:zinc ion binding"/>
    <property type="evidence" value="ECO:0007669"/>
    <property type="project" value="InterPro"/>
</dbReference>
<dbReference type="EMBL" id="SGJB01000017">
    <property type="protein sequence ID" value="TQQ84053.1"/>
    <property type="molecule type" value="Genomic_DNA"/>
</dbReference>
<evidence type="ECO:0000313" key="9">
    <source>
        <dbReference type="EMBL" id="TQQ84053.1"/>
    </source>
</evidence>
<dbReference type="InterPro" id="IPR002933">
    <property type="entry name" value="Peptidase_M20"/>
</dbReference>
<keyword evidence="5" id="KW-0378">Hydrolase</keyword>
<keyword evidence="7" id="KW-0224">Dipeptidase</keyword>
<comment type="similarity">
    <text evidence="2">Belongs to the peptidase M20A family.</text>
</comment>
<dbReference type="Gene3D" id="3.30.70.360">
    <property type="match status" value="2"/>
</dbReference>
<dbReference type="SUPFAM" id="SSF53187">
    <property type="entry name" value="Zn-dependent exopeptidases"/>
    <property type="match status" value="1"/>
</dbReference>
<dbReference type="NCBIfam" id="TIGR01887">
    <property type="entry name" value="dipeptidaselike"/>
    <property type="match status" value="1"/>
</dbReference>
<dbReference type="GO" id="GO:0008777">
    <property type="term" value="F:acetylornithine deacetylase activity"/>
    <property type="evidence" value="ECO:0007669"/>
    <property type="project" value="TreeGrafter"/>
</dbReference>
<evidence type="ECO:0000256" key="6">
    <source>
        <dbReference type="ARBA" id="ARBA00022833"/>
    </source>
</evidence>
<dbReference type="GO" id="GO:0016805">
    <property type="term" value="F:dipeptidase activity"/>
    <property type="evidence" value="ECO:0007669"/>
    <property type="project" value="UniProtKB-KW"/>
</dbReference>
<evidence type="ECO:0000313" key="10">
    <source>
        <dbReference type="Proteomes" id="UP000317863"/>
    </source>
</evidence>
<name>A0A544QTM9_9FIRM</name>
<sequence length="465" mass="51230">MYKDKIRKYFEDHRDEMLSDIAKLVAIDSQRTEAKDGMPYGEGVFKALSTALSMSEKYGFYTKNWENHVGTASLYNDDERALEIMVHLDIVPPGEGWTKTEPFVMKEIDGRIYGRGTADDKGPAVAALYAMRAIKELEIPLSKNVRIMFGCDEECYSEDIKYYFSKTEPADMTFSPDADFPVINIEKGLYYGMMKGKLKSDGKKSVISISAGEKDNVVPGKAYASIKGFKPNEIESIVAEVENITGTTIELTERGEILDILVKGVPAHASTPEEGCNSDTALLELLKRINLDKSELSDAIETLSEMFPHGDTNGTAAGVYAADDESGEITVSLNIMKYDGENFEAVYDSRMPICSTYKSMDPIRNKAAEIGLEFEDDFLPPHYVPSDSEFVKTLIASYEKYSGNKGEAKAMGGATYVHGIKNAVAFGAALEGEDNKMHGADESAVIDTLLMSGMIFADAIYQLCK</sequence>
<evidence type="ECO:0000256" key="2">
    <source>
        <dbReference type="ARBA" id="ARBA00006247"/>
    </source>
</evidence>
<keyword evidence="10" id="KW-1185">Reference proteome</keyword>
<dbReference type="PANTHER" id="PTHR43808">
    <property type="entry name" value="ACETYLORNITHINE DEACETYLASE"/>
    <property type="match status" value="1"/>
</dbReference>
<dbReference type="RefSeq" id="WP_142536507.1">
    <property type="nucleotide sequence ID" value="NZ_SGJB01000017.1"/>
</dbReference>
<evidence type="ECO:0000256" key="4">
    <source>
        <dbReference type="ARBA" id="ARBA00022723"/>
    </source>
</evidence>
<evidence type="ECO:0000256" key="5">
    <source>
        <dbReference type="ARBA" id="ARBA00022801"/>
    </source>
</evidence>
<comment type="caution">
    <text evidence="9">The sequence shown here is derived from an EMBL/GenBank/DDBJ whole genome shotgun (WGS) entry which is preliminary data.</text>
</comment>
<keyword evidence="4" id="KW-0479">Metal-binding</keyword>
<organism evidence="9 10">
    <name type="scientific">Peptacetobacter hominis</name>
    <dbReference type="NCBI Taxonomy" id="2743610"/>
    <lineage>
        <taxon>Bacteria</taxon>
        <taxon>Bacillati</taxon>
        <taxon>Bacillota</taxon>
        <taxon>Clostridia</taxon>
        <taxon>Peptostreptococcales</taxon>
        <taxon>Peptostreptococcaceae</taxon>
        <taxon>Peptacetobacter</taxon>
    </lineage>
</organism>
<reference evidence="9 10" key="1">
    <citation type="submission" date="2019-02" db="EMBL/GenBank/DDBJ databases">
        <title>Peptostreptococcaceae bacterium ZHW00191 nov., a new bacterium isolated from the human gut.</title>
        <authorList>
            <person name="Zhou H.-W."/>
            <person name="Chen X.-J."/>
        </authorList>
    </citation>
    <scope>NUCLEOTIDE SEQUENCE [LARGE SCALE GENOMIC DNA]</scope>
    <source>
        <strain evidence="9 10">ZHW00191</strain>
    </source>
</reference>
<proteinExistence type="inferred from homology"/>
<evidence type="ECO:0000256" key="3">
    <source>
        <dbReference type="ARBA" id="ARBA00022670"/>
    </source>
</evidence>
<comment type="cofactor">
    <cofactor evidence="1">
        <name>Zn(2+)</name>
        <dbReference type="ChEBI" id="CHEBI:29105"/>
    </cofactor>
</comment>
<dbReference type="Gene3D" id="3.40.630.10">
    <property type="entry name" value="Zn peptidases"/>
    <property type="match status" value="1"/>
</dbReference>
<dbReference type="InterPro" id="IPR010964">
    <property type="entry name" value="M20A_pepV-rel"/>
</dbReference>
<keyword evidence="6" id="KW-0862">Zinc</keyword>
<keyword evidence="3" id="KW-0645">Protease</keyword>
<dbReference type="OrthoDB" id="9761532at2"/>
<evidence type="ECO:0000256" key="1">
    <source>
        <dbReference type="ARBA" id="ARBA00001947"/>
    </source>
</evidence>
<evidence type="ECO:0000256" key="7">
    <source>
        <dbReference type="ARBA" id="ARBA00022997"/>
    </source>
</evidence>
<dbReference type="GO" id="GO:0006508">
    <property type="term" value="P:proteolysis"/>
    <property type="evidence" value="ECO:0007669"/>
    <property type="project" value="UniProtKB-KW"/>
</dbReference>
<dbReference type="InterPro" id="IPR036264">
    <property type="entry name" value="Bact_exopeptidase_dim_dom"/>
</dbReference>
<accession>A0A544QTM9</accession>
<protein>
    <submittedName>
        <fullName evidence="9">M20 family peptidase</fullName>
    </submittedName>
</protein>
<dbReference type="PANTHER" id="PTHR43808:SF31">
    <property type="entry name" value="N-ACETYL-L-CITRULLINE DEACETYLASE"/>
    <property type="match status" value="1"/>
</dbReference>
<dbReference type="SUPFAM" id="SSF55031">
    <property type="entry name" value="Bacterial exopeptidase dimerisation domain"/>
    <property type="match status" value="1"/>
</dbReference>
<dbReference type="InterPro" id="IPR050072">
    <property type="entry name" value="Peptidase_M20A"/>
</dbReference>
<dbReference type="Pfam" id="PF01546">
    <property type="entry name" value="Peptidase_M20"/>
    <property type="match status" value="1"/>
</dbReference>
<dbReference type="GO" id="GO:0006526">
    <property type="term" value="P:L-arginine biosynthetic process"/>
    <property type="evidence" value="ECO:0007669"/>
    <property type="project" value="TreeGrafter"/>
</dbReference>
<keyword evidence="8" id="KW-0482">Metalloprotease</keyword>
<dbReference type="Proteomes" id="UP000317863">
    <property type="component" value="Unassembled WGS sequence"/>
</dbReference>
<dbReference type="AlphaFoldDB" id="A0A544QTM9"/>
<gene>
    <name evidence="9" type="ORF">EXD82_08605</name>
</gene>
<evidence type="ECO:0000256" key="8">
    <source>
        <dbReference type="ARBA" id="ARBA00023049"/>
    </source>
</evidence>